<proteinExistence type="predicted"/>
<sequence>MASSTLITSITATPKPAPLIRPKITATLTTTTTTPTAAAVAATYLPSQSALYYYPPSRGRRGRPLTRST</sequence>
<comment type="caution">
    <text evidence="1">The sequence shown here is derived from an EMBL/GenBank/DDBJ whole genome shotgun (WGS) entry which is preliminary data.</text>
</comment>
<dbReference type="AlphaFoldDB" id="A0A830B208"/>
<gene>
    <name evidence="1" type="ORF">PHJA_000257000</name>
</gene>
<dbReference type="Proteomes" id="UP000653305">
    <property type="component" value="Unassembled WGS sequence"/>
</dbReference>
<reference evidence="1" key="1">
    <citation type="submission" date="2020-07" db="EMBL/GenBank/DDBJ databases">
        <title>Ethylene signaling mediates host invasion by parasitic plants.</title>
        <authorList>
            <person name="Yoshida S."/>
        </authorList>
    </citation>
    <scope>NUCLEOTIDE SEQUENCE</scope>
    <source>
        <strain evidence="1">Okayama</strain>
    </source>
</reference>
<name>A0A830B208_9LAMI</name>
<dbReference type="EMBL" id="BMAC01000027">
    <property type="protein sequence ID" value="GFP81137.1"/>
    <property type="molecule type" value="Genomic_DNA"/>
</dbReference>
<evidence type="ECO:0000313" key="2">
    <source>
        <dbReference type="Proteomes" id="UP000653305"/>
    </source>
</evidence>
<accession>A0A830B208</accession>
<evidence type="ECO:0000313" key="1">
    <source>
        <dbReference type="EMBL" id="GFP81137.1"/>
    </source>
</evidence>
<organism evidence="1 2">
    <name type="scientific">Phtheirospermum japonicum</name>
    <dbReference type="NCBI Taxonomy" id="374723"/>
    <lineage>
        <taxon>Eukaryota</taxon>
        <taxon>Viridiplantae</taxon>
        <taxon>Streptophyta</taxon>
        <taxon>Embryophyta</taxon>
        <taxon>Tracheophyta</taxon>
        <taxon>Spermatophyta</taxon>
        <taxon>Magnoliopsida</taxon>
        <taxon>eudicotyledons</taxon>
        <taxon>Gunneridae</taxon>
        <taxon>Pentapetalae</taxon>
        <taxon>asterids</taxon>
        <taxon>lamiids</taxon>
        <taxon>Lamiales</taxon>
        <taxon>Orobanchaceae</taxon>
        <taxon>Orobanchaceae incertae sedis</taxon>
        <taxon>Phtheirospermum</taxon>
    </lineage>
</organism>
<keyword evidence="2" id="KW-1185">Reference proteome</keyword>
<protein>
    <submittedName>
        <fullName evidence="1">Uncharacterized protein</fullName>
    </submittedName>
</protein>